<evidence type="ECO:0000256" key="1">
    <source>
        <dbReference type="SAM" id="Phobius"/>
    </source>
</evidence>
<keyword evidence="1" id="KW-0472">Membrane</keyword>
<protein>
    <recommendedName>
        <fullName evidence="4">DUF1189 domain-containing protein</fullName>
    </recommendedName>
</protein>
<name>A0A1S8SDY2_CLOBE</name>
<proteinExistence type="predicted"/>
<reference evidence="2 3" key="1">
    <citation type="submission" date="2016-05" db="EMBL/GenBank/DDBJ databases">
        <title>Microbial solvent formation.</title>
        <authorList>
            <person name="Poehlein A."/>
            <person name="Montoya Solano J.D."/>
            <person name="Flitsch S."/>
            <person name="Krabben P."/>
            <person name="Duerre P."/>
            <person name="Daniel R."/>
        </authorList>
    </citation>
    <scope>NUCLEOTIDE SEQUENCE [LARGE SCALE GENOMIC DNA]</scope>
    <source>
        <strain evidence="2 3">DSM 53</strain>
    </source>
</reference>
<feature type="transmembrane region" description="Helical" evidence="1">
    <location>
        <begin position="288"/>
        <end position="304"/>
    </location>
</feature>
<dbReference type="Pfam" id="PF06691">
    <property type="entry name" value="DUF1189"/>
    <property type="match status" value="1"/>
</dbReference>
<accession>A0A1S8SDY2</accession>
<dbReference type="InterPro" id="IPR009574">
    <property type="entry name" value="DUF1189"/>
</dbReference>
<feature type="transmembrane region" description="Helical" evidence="1">
    <location>
        <begin position="263"/>
        <end position="282"/>
    </location>
</feature>
<dbReference type="RefSeq" id="WP_077837581.1">
    <property type="nucleotide sequence ID" value="NZ_JABTAE010000001.1"/>
</dbReference>
<keyword evidence="1" id="KW-1133">Transmembrane helix</keyword>
<evidence type="ECO:0008006" key="4">
    <source>
        <dbReference type="Google" id="ProtNLM"/>
    </source>
</evidence>
<organism evidence="2 3">
    <name type="scientific">Clostridium beijerinckii</name>
    <name type="common">Clostridium MP</name>
    <dbReference type="NCBI Taxonomy" id="1520"/>
    <lineage>
        <taxon>Bacteria</taxon>
        <taxon>Bacillati</taxon>
        <taxon>Bacillota</taxon>
        <taxon>Clostridia</taxon>
        <taxon>Eubacteriales</taxon>
        <taxon>Clostridiaceae</taxon>
        <taxon>Clostridium</taxon>
    </lineage>
</organism>
<evidence type="ECO:0000313" key="2">
    <source>
        <dbReference type="EMBL" id="OOM63657.1"/>
    </source>
</evidence>
<evidence type="ECO:0000313" key="3">
    <source>
        <dbReference type="Proteomes" id="UP000190973"/>
    </source>
</evidence>
<dbReference type="Proteomes" id="UP000190973">
    <property type="component" value="Unassembled WGS sequence"/>
</dbReference>
<dbReference type="AlphaFoldDB" id="A0A1S8SDY2"/>
<feature type="transmembrane region" description="Helical" evidence="1">
    <location>
        <begin position="32"/>
        <end position="49"/>
    </location>
</feature>
<sequence>MKKIMGFKDKFAYSFFNFEAYREFIAQGLRKSILYIFLVTLILSAITNVKEINMITTEISVVQNNLSNNAPNFEFKNGVLSVDSDETIYYKHEGDFLFYLISSFIGNINTVNSLDSDAISIQDNLENGSSTFSIDDSMLSVSTDQSNYYTFIIDTKGKTDKNILNSYKDAVLLDSNNIYLRKDYRTVGTINLSDFSSININNENSEYYLSIIKILTPIVFFVVNPINSFITNLILGFLIFGPFAVSIGSFMGVKLKYSRACTLSFYAMSLPLLLEALIHVAGIIMPEFFLIFSIITLIYCSLAIREIKNSDKSELNFMK</sequence>
<comment type="caution">
    <text evidence="2">The sequence shown here is derived from an EMBL/GenBank/DDBJ whole genome shotgun (WGS) entry which is preliminary data.</text>
</comment>
<dbReference type="EMBL" id="LZZI01000009">
    <property type="protein sequence ID" value="OOM63657.1"/>
    <property type="molecule type" value="Genomic_DNA"/>
</dbReference>
<feature type="transmembrane region" description="Helical" evidence="1">
    <location>
        <begin position="229"/>
        <end position="251"/>
    </location>
</feature>
<keyword evidence="1" id="KW-0812">Transmembrane</keyword>
<gene>
    <name evidence="2" type="ORF">CLBCK_07920</name>
</gene>